<evidence type="ECO:0000256" key="6">
    <source>
        <dbReference type="ARBA" id="ARBA00022692"/>
    </source>
</evidence>
<evidence type="ECO:0000256" key="10">
    <source>
        <dbReference type="RuleBase" id="RU364125"/>
    </source>
</evidence>
<evidence type="ECO:0000256" key="4">
    <source>
        <dbReference type="ARBA" id="ARBA00022475"/>
    </source>
</evidence>
<evidence type="ECO:0000256" key="5">
    <source>
        <dbReference type="ARBA" id="ARBA00022500"/>
    </source>
</evidence>
<evidence type="ECO:0000313" key="11">
    <source>
        <dbReference type="EMBL" id="PAB61262.1"/>
    </source>
</evidence>
<keyword evidence="7 10" id="KW-0283">Flagellar rotation</keyword>
<keyword evidence="5 10" id="KW-0145">Chemotaxis</keyword>
<evidence type="ECO:0000313" key="12">
    <source>
        <dbReference type="Proteomes" id="UP000216024"/>
    </source>
</evidence>
<dbReference type="RefSeq" id="WP_095130503.1">
    <property type="nucleotide sequence ID" value="NZ_NIBG01000001.1"/>
</dbReference>
<proteinExistence type="inferred from homology"/>
<dbReference type="Proteomes" id="UP000216024">
    <property type="component" value="Unassembled WGS sequence"/>
</dbReference>
<evidence type="ECO:0000256" key="7">
    <source>
        <dbReference type="ARBA" id="ARBA00022779"/>
    </source>
</evidence>
<dbReference type="GO" id="GO:0005886">
    <property type="term" value="C:plasma membrane"/>
    <property type="evidence" value="ECO:0007669"/>
    <property type="project" value="UniProtKB-SubCell"/>
</dbReference>
<accession>A0A267MPB4</accession>
<dbReference type="InterPro" id="IPR005503">
    <property type="entry name" value="FliL"/>
</dbReference>
<feature type="transmembrane region" description="Helical" evidence="10">
    <location>
        <begin position="6"/>
        <end position="28"/>
    </location>
</feature>
<evidence type="ECO:0000256" key="9">
    <source>
        <dbReference type="ARBA" id="ARBA00023136"/>
    </source>
</evidence>
<keyword evidence="8 10" id="KW-1133">Transmembrane helix</keyword>
<keyword evidence="12" id="KW-1185">Reference proteome</keyword>
<reference evidence="11 12" key="1">
    <citation type="submission" date="2017-06" db="EMBL/GenBank/DDBJ databases">
        <title>Draft genome sequence of anaerobic fermentative bacterium Anaeromicrobium sediminis DY2726D isolated from West Pacific Ocean sediments.</title>
        <authorList>
            <person name="Zeng X."/>
        </authorList>
    </citation>
    <scope>NUCLEOTIDE SEQUENCE [LARGE SCALE GENOMIC DNA]</scope>
    <source>
        <strain evidence="11 12">DY2726D</strain>
    </source>
</reference>
<comment type="similarity">
    <text evidence="3 10">Belongs to the FliL family.</text>
</comment>
<evidence type="ECO:0000256" key="1">
    <source>
        <dbReference type="ARBA" id="ARBA00002254"/>
    </source>
</evidence>
<comment type="subcellular location">
    <subcellularLocation>
        <location evidence="2">Cell membrane</location>
        <topology evidence="2">Single-pass membrane protein</topology>
    </subcellularLocation>
</comment>
<dbReference type="GO" id="GO:0071978">
    <property type="term" value="P:bacterial-type flagellum-dependent swarming motility"/>
    <property type="evidence" value="ECO:0007669"/>
    <property type="project" value="TreeGrafter"/>
</dbReference>
<dbReference type="AlphaFoldDB" id="A0A267MPB4"/>
<sequence>MTTKKVIMYSVIGFIITAIVLGGTIFYTTSKDKKEEPKEVKTYTHSLGEIYANVQDSRRILKINMDIEISDEKLIEKFNEKNSKIKNAILETLGNKREEDLLVVGGQQALRKEILKEVKKIVPSNEILDIFFVEFIVQ</sequence>
<comment type="function">
    <text evidence="1 10">Controls the rotational direction of flagella during chemotaxis.</text>
</comment>
<keyword evidence="4 10" id="KW-1003">Cell membrane</keyword>
<evidence type="ECO:0000256" key="8">
    <source>
        <dbReference type="ARBA" id="ARBA00022989"/>
    </source>
</evidence>
<dbReference type="GO" id="GO:0009425">
    <property type="term" value="C:bacterial-type flagellum basal body"/>
    <property type="evidence" value="ECO:0007669"/>
    <property type="project" value="InterPro"/>
</dbReference>
<dbReference type="Pfam" id="PF03748">
    <property type="entry name" value="FliL"/>
    <property type="match status" value="1"/>
</dbReference>
<keyword evidence="9 10" id="KW-0472">Membrane</keyword>
<dbReference type="PANTHER" id="PTHR35091">
    <property type="entry name" value="FLAGELLAR PROTEIN FLIL"/>
    <property type="match status" value="1"/>
</dbReference>
<keyword evidence="6 10" id="KW-0812">Transmembrane</keyword>
<dbReference type="GO" id="GO:0006935">
    <property type="term" value="P:chemotaxis"/>
    <property type="evidence" value="ECO:0007669"/>
    <property type="project" value="UniProtKB-KW"/>
</dbReference>
<evidence type="ECO:0000256" key="3">
    <source>
        <dbReference type="ARBA" id="ARBA00008281"/>
    </source>
</evidence>
<dbReference type="PANTHER" id="PTHR35091:SF2">
    <property type="entry name" value="FLAGELLAR PROTEIN FLIL"/>
    <property type="match status" value="1"/>
</dbReference>
<gene>
    <name evidence="11" type="ORF">CCE28_02200</name>
</gene>
<evidence type="ECO:0000256" key="2">
    <source>
        <dbReference type="ARBA" id="ARBA00004162"/>
    </source>
</evidence>
<protein>
    <recommendedName>
        <fullName evidence="10">Flagellar protein FliL</fullName>
    </recommendedName>
</protein>
<dbReference type="EMBL" id="NIBG01000001">
    <property type="protein sequence ID" value="PAB61262.1"/>
    <property type="molecule type" value="Genomic_DNA"/>
</dbReference>
<name>A0A267MPB4_9FIRM</name>
<organism evidence="11 12">
    <name type="scientific">Anaeromicrobium sediminis</name>
    <dbReference type="NCBI Taxonomy" id="1478221"/>
    <lineage>
        <taxon>Bacteria</taxon>
        <taxon>Bacillati</taxon>
        <taxon>Bacillota</taxon>
        <taxon>Clostridia</taxon>
        <taxon>Peptostreptococcales</taxon>
        <taxon>Thermotaleaceae</taxon>
        <taxon>Anaeromicrobium</taxon>
    </lineage>
</organism>
<comment type="caution">
    <text evidence="11">The sequence shown here is derived from an EMBL/GenBank/DDBJ whole genome shotgun (WGS) entry which is preliminary data.</text>
</comment>
<dbReference type="OrthoDB" id="166089at2"/>